<dbReference type="PATRIC" id="fig|1348662.3.peg.1373"/>
<dbReference type="Pfam" id="PF13556">
    <property type="entry name" value="HTH_30"/>
    <property type="match status" value="1"/>
</dbReference>
<protein>
    <recommendedName>
        <fullName evidence="6">PucR family transcriptional regulator</fullName>
    </recommendedName>
</protein>
<proteinExistence type="predicted"/>
<name>U3GVZ5_9CORY</name>
<feature type="domain" description="Purine catabolism PurC-like" evidence="2">
    <location>
        <begin position="38"/>
        <end position="129"/>
    </location>
</feature>
<dbReference type="Pfam" id="PF07905">
    <property type="entry name" value="PucR"/>
    <property type="match status" value="1"/>
</dbReference>
<dbReference type="InterPro" id="IPR025736">
    <property type="entry name" value="PucR_C-HTH_dom"/>
</dbReference>
<feature type="domain" description="PucR C-terminal helix-turn-helix" evidence="3">
    <location>
        <begin position="453"/>
        <end position="507"/>
    </location>
</feature>
<dbReference type="KEGG" id="caz:CARG_06975"/>
<organism evidence="4 5">
    <name type="scientific">Corynebacterium argentoratense DSM 44202</name>
    <dbReference type="NCBI Taxonomy" id="1348662"/>
    <lineage>
        <taxon>Bacteria</taxon>
        <taxon>Bacillati</taxon>
        <taxon>Actinomycetota</taxon>
        <taxon>Actinomycetes</taxon>
        <taxon>Mycobacteriales</taxon>
        <taxon>Corynebacteriaceae</taxon>
        <taxon>Corynebacterium</taxon>
    </lineage>
</organism>
<feature type="coiled-coil region" evidence="1">
    <location>
        <begin position="125"/>
        <end position="152"/>
    </location>
</feature>
<keyword evidence="5" id="KW-1185">Reference proteome</keyword>
<dbReference type="RefSeq" id="WP_020976677.1">
    <property type="nucleotide sequence ID" value="NC_022198.1"/>
</dbReference>
<keyword evidence="1" id="KW-0175">Coiled coil</keyword>
<dbReference type="PANTHER" id="PTHR33744:SF7">
    <property type="entry name" value="PUCR FAMILY TRANSCRIPTIONAL REGULATOR"/>
    <property type="match status" value="1"/>
</dbReference>
<dbReference type="EMBL" id="CP006365">
    <property type="protein sequence ID" value="AGU15519.1"/>
    <property type="molecule type" value="Genomic_DNA"/>
</dbReference>
<evidence type="ECO:0000313" key="4">
    <source>
        <dbReference type="EMBL" id="AGU15519.1"/>
    </source>
</evidence>
<dbReference type="STRING" id="1348662.CARG_06975"/>
<evidence type="ECO:0000259" key="2">
    <source>
        <dbReference type="Pfam" id="PF07905"/>
    </source>
</evidence>
<dbReference type="HOGENOM" id="CLU_017436_4_0_11"/>
<dbReference type="AlphaFoldDB" id="U3GVZ5"/>
<reference evidence="4 5" key="1">
    <citation type="journal article" date="2013" name="Genome Announc.">
        <title>Whole-Genome Sequence of the Clinical Strain Corynebacterium argentoratense DSM 44202, Isolated from a Human Throat Specimen.</title>
        <authorList>
            <person name="Bomholt C."/>
            <person name="Glaub A."/>
            <person name="Gravermann K."/>
            <person name="Albersmeier A."/>
            <person name="Brinkrolf K."/>
            <person name="Ruckert C."/>
            <person name="Tauch A."/>
        </authorList>
    </citation>
    <scope>NUCLEOTIDE SEQUENCE [LARGE SCALE GENOMIC DNA]</scope>
    <source>
        <strain evidence="4">DSM 44202</strain>
    </source>
</reference>
<evidence type="ECO:0000259" key="3">
    <source>
        <dbReference type="Pfam" id="PF13556"/>
    </source>
</evidence>
<evidence type="ECO:0000313" key="5">
    <source>
        <dbReference type="Proteomes" id="UP000016943"/>
    </source>
</evidence>
<dbReference type="Proteomes" id="UP000016943">
    <property type="component" value="Chromosome"/>
</dbReference>
<evidence type="ECO:0008006" key="6">
    <source>
        <dbReference type="Google" id="ProtNLM"/>
    </source>
</evidence>
<dbReference type="InterPro" id="IPR042070">
    <property type="entry name" value="PucR_C-HTH_sf"/>
</dbReference>
<dbReference type="OrthoDB" id="8450798at2"/>
<evidence type="ECO:0000256" key="1">
    <source>
        <dbReference type="SAM" id="Coils"/>
    </source>
</evidence>
<dbReference type="GeneID" id="78250157"/>
<gene>
    <name evidence="4" type="ORF">CARG_06975</name>
</gene>
<dbReference type="InterPro" id="IPR051448">
    <property type="entry name" value="CdaR-like_regulators"/>
</dbReference>
<dbReference type="eggNOG" id="COG2508">
    <property type="taxonomic scope" value="Bacteria"/>
</dbReference>
<dbReference type="Gene3D" id="1.10.10.2840">
    <property type="entry name" value="PucR C-terminal helix-turn-helix domain"/>
    <property type="match status" value="1"/>
</dbReference>
<dbReference type="PANTHER" id="PTHR33744">
    <property type="entry name" value="CARBOHYDRATE DIACID REGULATOR"/>
    <property type="match status" value="1"/>
</dbReference>
<sequence>MTRPAAPVAATDIAFSWLYDQKSLGLVPVHSQQGSFEYVQVSEMAEPEFITAGTLVLTLGLSFEDDVAGLKAYASKLAAAGATGIGFGIGVEFDDVPAPLIKGAKAAGLEVFAVPRAVSFQSIVHAVHAEQNRRLQQDYRALTRQQDQLNRAAIDGGIAQLLDVLAKDLRADVALADNDGRVVYQGEGLAKRLIITDLSQLPAGKGPSASSARWRALDDGDLVCEMTHVLGSQGERYHVLKLVREQGFSRSELSAITHCMGLADIVLQRPRTLRKARSELNSLALALLLGIEGGQRTLSQLISNATDAYGRVRPAVLYADDPEALAPALRVVDERLEQQSRALFSVPLDDNTVVVLFRGNRTHTNVRSYCSGPTFQRIRLAIGEPTLWSKLSMADIDLLRTAAQSAELGRSVAGEDVALQWLHNDTVRKLLTARADQTLGALREYDRINATELARTAEVYARSGFQLSDAADVLGVHRHTLRSRIDRINKVCGIDLSSPATQAELLIITLALGEG</sequence>
<accession>U3GVZ5</accession>
<dbReference type="InterPro" id="IPR012914">
    <property type="entry name" value="PucR_dom"/>
</dbReference>